<dbReference type="PANTHER" id="PTHR10098:SF106">
    <property type="entry name" value="TETRATRICOPEPTIDE REPEAT PROTEIN 28-LIKE PROTEIN"/>
    <property type="match status" value="1"/>
</dbReference>
<name>A0ABY5PX26_9ACTN</name>
<dbReference type="InterPro" id="IPR027417">
    <property type="entry name" value="P-loop_NTPase"/>
</dbReference>
<dbReference type="Gene3D" id="3.40.50.300">
    <property type="entry name" value="P-loop containing nucleotide triphosphate hydrolases"/>
    <property type="match status" value="1"/>
</dbReference>
<dbReference type="PANTHER" id="PTHR10098">
    <property type="entry name" value="RAPSYN-RELATED"/>
    <property type="match status" value="1"/>
</dbReference>
<dbReference type="SUPFAM" id="SSF48452">
    <property type="entry name" value="TPR-like"/>
    <property type="match status" value="2"/>
</dbReference>
<gene>
    <name evidence="3" type="ORF">NRK68_16100</name>
</gene>
<dbReference type="Proteomes" id="UP001057738">
    <property type="component" value="Chromosome"/>
</dbReference>
<dbReference type="InterPro" id="IPR019734">
    <property type="entry name" value="TPR_rpt"/>
</dbReference>
<dbReference type="Gene3D" id="1.25.40.10">
    <property type="entry name" value="Tetratricopeptide repeat domain"/>
    <property type="match status" value="2"/>
</dbReference>
<sequence>MGADHVTLLDGPSVVARAAGPTASAFSLRETHRAVERAFARALLRGLEPEALAEIDNALLLLGRHLAEAVPGPVASRLVSAVDAARATGRTLHLGFATSSPQQAALPWETMILPGATTPLALHPVVRPYRLPDAAAAYPGRGPDFSESRLDVLALLSNPLPEDPDAVPAALLDLEAETRRLADVVDRLPGRARLRTLGLGSLDGLARALADSPADVVHIACHARPGLLLLEDATGRPAPEGAERLTAALVTPTRPGIVVLAGCATAAGPVPRAGDVGAGELPGLAQHLAASGIPRVLAMSTQVSDSYAGTLIAAFYSELAQGAEVLDALQNARISLERARRQDGARRLPEWGAAVLFAGSVAEPARPGARGPHQADRTRPAPPEDPHGRRPVAPGLLPAEAVAAPDVSARPVTALAMPIGEFVGRRSLLRTTVRALSGEGHPALVVHAMGGAGKSSFLGEVLRLLPAARTGLALLSGPLDTDQILAALGATLGAEGYARLADTRVPWRTRLAALTGPPPLLVLDGFEDNLVRAEEGGGLVYRDGEVADFLRLWLTEVPGARTLITSRHPLPLPPTAADRVVHLPLPALSEAETALLRARLPALRSLPHRAWADVQRAIGGHPRTYNYLDALLSGGRTDSADLAARLDRLTDGALPDAVALVDGRPRLALAEASRLAAADVLLADLVAALDGPSRAMLHRTAVFRKPVPATAFTDDDGRRPLRRLVESGLVSSDDGGDRWLVHRWTATELARLDPQAEAAGHAPAAQYWQGRFEEDGAPLELRLVAAQEAMHHLVESGEKERAVRVASRLCGRLHVSGMWGTEERICSDLLKWMEPGTPDETMTHRQLGLIARDRGDMPGARGHLERALAISEKAGDLRGIAYAQHQLGSVEHEQGLFDAAMVRYRAAADVFADMGLERDAAATLAQISMIDEDLGRLVEARKGLLAAMTVFHRVEDGQALIACHQRLASLAERTGDLASARTHLDAAATICEADGNRFAAAEVRQRIGILLTMSGDHDGAYEAFDAVLEEAERRKASIDIARAHHHLGISAQHRAEHAIAERHFRAALQLNQRLGRIAAEASNRTHLGVLARLSGAPLTGLAEGRRALSLFELTDDTRGSGDAHLTVADCLRDIGHLDEARRAYREALGVHEAFGDALAAEKVRAALDALPVTPPAGSSAAVEEDDPARWNDSPATG</sequence>
<dbReference type="RefSeq" id="WP_257856067.1">
    <property type="nucleotide sequence ID" value="NZ_CP102514.1"/>
</dbReference>
<feature type="compositionally biased region" description="Basic and acidic residues" evidence="1">
    <location>
        <begin position="373"/>
        <end position="388"/>
    </location>
</feature>
<organism evidence="3 4">
    <name type="scientific">Streptomyces yangpuensis</name>
    <dbReference type="NCBI Taxonomy" id="1648182"/>
    <lineage>
        <taxon>Bacteria</taxon>
        <taxon>Bacillati</taxon>
        <taxon>Actinomycetota</taxon>
        <taxon>Actinomycetes</taxon>
        <taxon>Kitasatosporales</taxon>
        <taxon>Streptomycetaceae</taxon>
        <taxon>Streptomyces</taxon>
    </lineage>
</organism>
<dbReference type="InterPro" id="IPR024983">
    <property type="entry name" value="CHAT_dom"/>
</dbReference>
<evidence type="ECO:0000259" key="2">
    <source>
        <dbReference type="Pfam" id="PF12770"/>
    </source>
</evidence>
<feature type="region of interest" description="Disordered" evidence="1">
    <location>
        <begin position="362"/>
        <end position="394"/>
    </location>
</feature>
<dbReference type="Pfam" id="PF13424">
    <property type="entry name" value="TPR_12"/>
    <property type="match status" value="1"/>
</dbReference>
<reference evidence="3" key="1">
    <citation type="submission" date="2022-08" db="EMBL/GenBank/DDBJ databases">
        <authorList>
            <person name="Tian L."/>
        </authorList>
    </citation>
    <scope>NUCLEOTIDE SEQUENCE</scope>
    <source>
        <strain evidence="3">CM253</strain>
    </source>
</reference>
<feature type="domain" description="CHAT" evidence="2">
    <location>
        <begin position="63"/>
        <end position="354"/>
    </location>
</feature>
<evidence type="ECO:0000313" key="4">
    <source>
        <dbReference type="Proteomes" id="UP001057738"/>
    </source>
</evidence>
<evidence type="ECO:0000256" key="1">
    <source>
        <dbReference type="SAM" id="MobiDB-lite"/>
    </source>
</evidence>
<dbReference type="InterPro" id="IPR011990">
    <property type="entry name" value="TPR-like_helical_dom_sf"/>
</dbReference>
<dbReference type="EMBL" id="CP102514">
    <property type="protein sequence ID" value="UUY48589.1"/>
    <property type="molecule type" value="Genomic_DNA"/>
</dbReference>
<feature type="region of interest" description="Disordered" evidence="1">
    <location>
        <begin position="1172"/>
        <end position="1197"/>
    </location>
</feature>
<dbReference type="SMART" id="SM00028">
    <property type="entry name" value="TPR"/>
    <property type="match status" value="6"/>
</dbReference>
<dbReference type="Pfam" id="PF12770">
    <property type="entry name" value="CHAT"/>
    <property type="match status" value="1"/>
</dbReference>
<evidence type="ECO:0000313" key="3">
    <source>
        <dbReference type="EMBL" id="UUY48589.1"/>
    </source>
</evidence>
<accession>A0ABY5PX26</accession>
<dbReference type="SUPFAM" id="SSF52540">
    <property type="entry name" value="P-loop containing nucleoside triphosphate hydrolases"/>
    <property type="match status" value="1"/>
</dbReference>
<proteinExistence type="predicted"/>
<protein>
    <submittedName>
        <fullName evidence="3">CHAT domain-containing protein</fullName>
    </submittedName>
</protein>
<keyword evidence="4" id="KW-1185">Reference proteome</keyword>
<dbReference type="GeneID" id="95575003"/>